<feature type="domain" description="YARHG" evidence="2">
    <location>
        <begin position="158"/>
        <end position="243"/>
    </location>
</feature>
<evidence type="ECO:0000256" key="1">
    <source>
        <dbReference type="SAM" id="Phobius"/>
    </source>
</evidence>
<proteinExistence type="predicted"/>
<organism evidence="3 4">
    <name type="scientific">Pseudobutyrivibrio xylanivorans</name>
    <dbReference type="NCBI Taxonomy" id="185007"/>
    <lineage>
        <taxon>Bacteria</taxon>
        <taxon>Bacillati</taxon>
        <taxon>Bacillota</taxon>
        <taxon>Clostridia</taxon>
        <taxon>Lachnospirales</taxon>
        <taxon>Lachnospiraceae</taxon>
        <taxon>Pseudobutyrivibrio</taxon>
    </lineage>
</organism>
<name>A0A5P6VQ89_PSEXY</name>
<protein>
    <submittedName>
        <fullName evidence="3">YARHG domain-containing protein</fullName>
    </submittedName>
</protein>
<dbReference type="InterPro" id="IPR025582">
    <property type="entry name" value="YARHG_dom"/>
</dbReference>
<dbReference type="AlphaFoldDB" id="A0A5P6VQ89"/>
<keyword evidence="1" id="KW-1133">Transmembrane helix</keyword>
<sequence length="244" mass="27401">MEDLRERLLDFVDWVVDRHYDLKDFLSEHPSVKRWLIEGVCCVAAGILVGVITFNVLNHEKKSLAVTEENAAAPVAEETTGEEDIAAGSAVEGTTDDYSDVVIEVVDPGDYVGDLANWSNEQIAAAISERASYLEGNKYWNAVQSYWESKGISGDARYCKYLADTANTVYSAEDFQGLAPEVIHIIKNEMYARHGYSFKNPDLYNYFMGQIWYSPSVMPADFSEKTFTETEVKNLDLLNSLDTM</sequence>
<dbReference type="Pfam" id="PF13308">
    <property type="entry name" value="YARHG"/>
    <property type="match status" value="1"/>
</dbReference>
<keyword evidence="1" id="KW-0472">Membrane</keyword>
<dbReference type="Proteomes" id="UP000327030">
    <property type="component" value="Chromosome 1"/>
</dbReference>
<keyword evidence="1" id="KW-0812">Transmembrane</keyword>
<accession>A0A5P6VQ89</accession>
<dbReference type="RefSeq" id="WP_151623322.1">
    <property type="nucleotide sequence ID" value="NZ_CP043028.1"/>
</dbReference>
<gene>
    <name evidence="3" type="ORF">FXF36_08345</name>
</gene>
<dbReference type="Gene3D" id="1.20.58.1690">
    <property type="match status" value="1"/>
</dbReference>
<evidence type="ECO:0000259" key="2">
    <source>
        <dbReference type="SMART" id="SM01324"/>
    </source>
</evidence>
<dbReference type="SMART" id="SM01324">
    <property type="entry name" value="YARHG"/>
    <property type="match status" value="1"/>
</dbReference>
<dbReference type="OrthoDB" id="517663at2"/>
<evidence type="ECO:0000313" key="3">
    <source>
        <dbReference type="EMBL" id="QFJ54863.1"/>
    </source>
</evidence>
<evidence type="ECO:0000313" key="4">
    <source>
        <dbReference type="Proteomes" id="UP000327030"/>
    </source>
</evidence>
<dbReference type="InterPro" id="IPR038434">
    <property type="entry name" value="YARHG_sf"/>
</dbReference>
<reference evidence="4" key="1">
    <citation type="submission" date="2019-08" db="EMBL/GenBank/DDBJ databases">
        <title>Complete Genome Sequence of the Polysaccharide-Degrading Rumen Bacterium Pseudobutyrivibrio xylanivorans MA3014.</title>
        <authorList>
            <person name="Palevich N."/>
            <person name="Maclean P.H."/>
            <person name="Kelly W.J."/>
            <person name="Leahy S.C."/>
            <person name="Rakonjac J."/>
            <person name="Attwood G.T."/>
        </authorList>
    </citation>
    <scope>NUCLEOTIDE SEQUENCE [LARGE SCALE GENOMIC DNA]</scope>
    <source>
        <strain evidence="4">MA3014</strain>
    </source>
</reference>
<feature type="transmembrane region" description="Helical" evidence="1">
    <location>
        <begin position="35"/>
        <end position="57"/>
    </location>
</feature>
<dbReference type="KEGG" id="pxv:FXF36_08345"/>
<dbReference type="EMBL" id="CP043028">
    <property type="protein sequence ID" value="QFJ54863.1"/>
    <property type="molecule type" value="Genomic_DNA"/>
</dbReference>